<comment type="caution">
    <text evidence="1">The sequence shown here is derived from an EMBL/GenBank/DDBJ whole genome shotgun (WGS) entry which is preliminary data.</text>
</comment>
<dbReference type="Proteomes" id="UP001153954">
    <property type="component" value="Unassembled WGS sequence"/>
</dbReference>
<gene>
    <name evidence="1" type="ORF">EEDITHA_LOCUS15825</name>
</gene>
<proteinExistence type="predicted"/>
<reference evidence="1" key="1">
    <citation type="submission" date="2022-03" db="EMBL/GenBank/DDBJ databases">
        <authorList>
            <person name="Tunstrom K."/>
        </authorList>
    </citation>
    <scope>NUCLEOTIDE SEQUENCE</scope>
</reference>
<evidence type="ECO:0000313" key="2">
    <source>
        <dbReference type="Proteomes" id="UP001153954"/>
    </source>
</evidence>
<dbReference type="AlphaFoldDB" id="A0AAU9USP1"/>
<organism evidence="1 2">
    <name type="scientific">Euphydryas editha</name>
    <name type="common">Edith's checkerspot</name>
    <dbReference type="NCBI Taxonomy" id="104508"/>
    <lineage>
        <taxon>Eukaryota</taxon>
        <taxon>Metazoa</taxon>
        <taxon>Ecdysozoa</taxon>
        <taxon>Arthropoda</taxon>
        <taxon>Hexapoda</taxon>
        <taxon>Insecta</taxon>
        <taxon>Pterygota</taxon>
        <taxon>Neoptera</taxon>
        <taxon>Endopterygota</taxon>
        <taxon>Lepidoptera</taxon>
        <taxon>Glossata</taxon>
        <taxon>Ditrysia</taxon>
        <taxon>Papilionoidea</taxon>
        <taxon>Nymphalidae</taxon>
        <taxon>Nymphalinae</taxon>
        <taxon>Euphydryas</taxon>
    </lineage>
</organism>
<protein>
    <submittedName>
        <fullName evidence="1">Uncharacterized protein</fullName>
    </submittedName>
</protein>
<keyword evidence="2" id="KW-1185">Reference proteome</keyword>
<evidence type="ECO:0000313" key="1">
    <source>
        <dbReference type="EMBL" id="CAH2101028.1"/>
    </source>
</evidence>
<accession>A0AAU9USP1</accession>
<sequence length="86" mass="9992">MFALRGHISRDRIVAKIALSSRRDYVMLSMSVGLQRRCWTSRPAAWHRSPRRLGASPLASRRARLEPSLLSIERSKRGKLFKIYVR</sequence>
<name>A0AAU9USP1_EUPED</name>
<dbReference type="EMBL" id="CAKOGL010000023">
    <property type="protein sequence ID" value="CAH2101028.1"/>
    <property type="molecule type" value="Genomic_DNA"/>
</dbReference>